<dbReference type="RefSeq" id="XP_029282122.1">
    <property type="nucleotide sequence ID" value="XM_029426262.1"/>
</dbReference>
<dbReference type="KEGG" id="cgob:115004589"/>
<dbReference type="AlphaFoldDB" id="A0A6J2PA89"/>
<protein>
    <submittedName>
        <fullName evidence="3">Coiled-coil and C2 domain-containing protein 2A-like</fullName>
    </submittedName>
</protein>
<proteinExistence type="predicted"/>
<feature type="compositionally biased region" description="Low complexity" evidence="1">
    <location>
        <begin position="101"/>
        <end position="110"/>
    </location>
</feature>
<organism evidence="2 3">
    <name type="scientific">Cottoperca gobio</name>
    <name type="common">Frogmouth</name>
    <name type="synonym">Aphritis gobio</name>
    <dbReference type="NCBI Taxonomy" id="56716"/>
    <lineage>
        <taxon>Eukaryota</taxon>
        <taxon>Metazoa</taxon>
        <taxon>Chordata</taxon>
        <taxon>Craniata</taxon>
        <taxon>Vertebrata</taxon>
        <taxon>Euteleostomi</taxon>
        <taxon>Actinopterygii</taxon>
        <taxon>Neopterygii</taxon>
        <taxon>Teleostei</taxon>
        <taxon>Neoteleostei</taxon>
        <taxon>Acanthomorphata</taxon>
        <taxon>Eupercaria</taxon>
        <taxon>Perciformes</taxon>
        <taxon>Notothenioidei</taxon>
        <taxon>Bovichtidae</taxon>
        <taxon>Cottoperca</taxon>
    </lineage>
</organism>
<dbReference type="GO" id="GO:1904491">
    <property type="term" value="P:protein localization to ciliary transition zone"/>
    <property type="evidence" value="ECO:0007669"/>
    <property type="project" value="TreeGrafter"/>
</dbReference>
<dbReference type="GO" id="GO:0035869">
    <property type="term" value="C:ciliary transition zone"/>
    <property type="evidence" value="ECO:0007669"/>
    <property type="project" value="TreeGrafter"/>
</dbReference>
<sequence length="143" mass="16221">MTMSFDTTKAKLWKPFFSRSFSHPGAVERAVVCQRSWLYRRTDRAAAAELQDRIEKILKEKMTEWRPRHPTRWNRFCTTTLKQFLPKLELSGGAGRGGGSPPRAAKPAGRQQDLRVPSAPALLRGPAHRGGRVQHRSPQRSGF</sequence>
<keyword evidence="2" id="KW-1185">Reference proteome</keyword>
<evidence type="ECO:0000313" key="3">
    <source>
        <dbReference type="RefSeq" id="XP_029282122.1"/>
    </source>
</evidence>
<dbReference type="GeneID" id="115004589"/>
<evidence type="ECO:0000313" key="2">
    <source>
        <dbReference type="Proteomes" id="UP000504630"/>
    </source>
</evidence>
<feature type="region of interest" description="Disordered" evidence="1">
    <location>
        <begin position="88"/>
        <end position="143"/>
    </location>
</feature>
<gene>
    <name evidence="3" type="primary">LOC115004589</name>
</gene>
<dbReference type="InterPro" id="IPR052434">
    <property type="entry name" value="Tectonic-like_complex_comp"/>
</dbReference>
<dbReference type="Proteomes" id="UP000504630">
    <property type="component" value="Unplaced"/>
</dbReference>
<dbReference type="InParanoid" id="A0A6J2PA89"/>
<dbReference type="GO" id="GO:1905515">
    <property type="term" value="P:non-motile cilium assembly"/>
    <property type="evidence" value="ECO:0007669"/>
    <property type="project" value="TreeGrafter"/>
</dbReference>
<dbReference type="OrthoDB" id="2162143at2759"/>
<dbReference type="PANTHER" id="PTHR20837:SF7">
    <property type="entry name" value="COILED-COIL AND C2 DOMAIN-CONTAINING PROTEIN 2A"/>
    <property type="match status" value="1"/>
</dbReference>
<dbReference type="PANTHER" id="PTHR20837">
    <property type="entry name" value="CENTROSOMAL PROTEIN-RELATED"/>
    <property type="match status" value="1"/>
</dbReference>
<name>A0A6J2PA89_COTGO</name>
<accession>A0A6J2PA89</accession>
<evidence type="ECO:0000256" key="1">
    <source>
        <dbReference type="SAM" id="MobiDB-lite"/>
    </source>
</evidence>
<reference evidence="3" key="1">
    <citation type="submission" date="2025-08" db="UniProtKB">
        <authorList>
            <consortium name="RefSeq"/>
        </authorList>
    </citation>
    <scope>IDENTIFICATION</scope>
</reference>
<feature type="compositionally biased region" description="Basic residues" evidence="1">
    <location>
        <begin position="126"/>
        <end position="143"/>
    </location>
</feature>